<dbReference type="AlphaFoldDB" id="A0A7I7SSD4"/>
<evidence type="ECO:0000256" key="1">
    <source>
        <dbReference type="SAM" id="MobiDB-lite"/>
    </source>
</evidence>
<accession>A0A7I7SSD4</accession>
<keyword evidence="3" id="KW-1185">Reference proteome</keyword>
<proteinExistence type="predicted"/>
<gene>
    <name evidence="2" type="ORF">MSAR_30530</name>
</gene>
<dbReference type="Proteomes" id="UP000466445">
    <property type="component" value="Chromosome"/>
</dbReference>
<name>A0A7I7SSD4_9MYCO</name>
<feature type="compositionally biased region" description="Basic and acidic residues" evidence="1">
    <location>
        <begin position="180"/>
        <end position="194"/>
    </location>
</feature>
<dbReference type="EMBL" id="AP022595">
    <property type="protein sequence ID" value="BBY59917.1"/>
    <property type="molecule type" value="Genomic_DNA"/>
</dbReference>
<evidence type="ECO:0000313" key="2">
    <source>
        <dbReference type="EMBL" id="BBY59917.1"/>
    </source>
</evidence>
<feature type="compositionally biased region" description="Polar residues" evidence="1">
    <location>
        <begin position="160"/>
        <end position="173"/>
    </location>
</feature>
<feature type="compositionally biased region" description="Basic and acidic residues" evidence="1">
    <location>
        <begin position="141"/>
        <end position="159"/>
    </location>
</feature>
<evidence type="ECO:0000313" key="3">
    <source>
        <dbReference type="Proteomes" id="UP000466445"/>
    </source>
</evidence>
<feature type="compositionally biased region" description="Basic and acidic residues" evidence="1">
    <location>
        <begin position="97"/>
        <end position="122"/>
    </location>
</feature>
<reference evidence="2 3" key="1">
    <citation type="journal article" date="2019" name="Emerg. Microbes Infect.">
        <title>Comprehensive subspecies identification of 175 nontuberculous mycobacteria species based on 7547 genomic profiles.</title>
        <authorList>
            <person name="Matsumoto Y."/>
            <person name="Kinjo T."/>
            <person name="Motooka D."/>
            <person name="Nabeya D."/>
            <person name="Jung N."/>
            <person name="Uechi K."/>
            <person name="Horii T."/>
            <person name="Iida T."/>
            <person name="Fujita J."/>
            <person name="Nakamura S."/>
        </authorList>
    </citation>
    <scope>NUCLEOTIDE SEQUENCE [LARGE SCALE GENOMIC DNA]</scope>
    <source>
        <strain evidence="2 3">JCM 30395</strain>
    </source>
</reference>
<feature type="compositionally biased region" description="Polar residues" evidence="1">
    <location>
        <begin position="195"/>
        <end position="206"/>
    </location>
</feature>
<dbReference type="KEGG" id="msar:MSAR_30530"/>
<organism evidence="2 3">
    <name type="scientific">Mycolicibacterium sarraceniae</name>
    <dbReference type="NCBI Taxonomy" id="1534348"/>
    <lineage>
        <taxon>Bacteria</taxon>
        <taxon>Bacillati</taxon>
        <taxon>Actinomycetota</taxon>
        <taxon>Actinomycetes</taxon>
        <taxon>Mycobacteriales</taxon>
        <taxon>Mycobacteriaceae</taxon>
        <taxon>Mycolicibacterium</taxon>
    </lineage>
</organism>
<sequence length="206" mass="22165">MSESGERRRTELEQYAGSIVDVTVAYPPVDSRRSGPAAINPPGGGAALKPVSQLSNAKRERRPRILTGLPDVSSRAVDRNLQSRTDGAHPGVGEAAKPIDQHRDRDTFDRVQIHRGTTRDRVGTGFKNNLAGQPPNGCGAGRDDRASKPGDRRIARENNDWTPTDLSHLTPPQLSVCRKSAHESAAARRHDARSPHSSGSSTGCLS</sequence>
<feature type="region of interest" description="Disordered" evidence="1">
    <location>
        <begin position="27"/>
        <end position="206"/>
    </location>
</feature>
<protein>
    <submittedName>
        <fullName evidence="2">Uncharacterized protein</fullName>
    </submittedName>
</protein>